<keyword evidence="2" id="KW-1185">Reference proteome</keyword>
<dbReference type="AlphaFoldDB" id="A0A9R0K8Y4"/>
<sequence>MDFHNDKESWKWPGEEYLLKKDPIRDIAKTKCMLNGVSVSQNQEDISYMFEESTPIKACGDLAYQFDNSEVMNKTPEECKEYNSQVKRRRVLDFDNTADDISSSFLKSKERIDSFDDIDILPEISQWEACLQEDLCFEDLAQSEAWLADCLIDTDMNISSDDGNAAVSSDIQMGANEVCNFTPDSVPCMSQRHVRSSRNVTFKGRKSVMRAPAKLASSVAYPFDFIKPSGVRGDVTLKDINQRILTPPPSKSKEVKEDPVYPTSAFSGKPVVGKTKIPTQGGKGSITIMRTKG</sequence>
<name>A0A9R0K8Y4_SPIOL</name>
<reference evidence="3" key="2">
    <citation type="submission" date="2025-08" db="UniProtKB">
        <authorList>
            <consortium name="RefSeq"/>
        </authorList>
    </citation>
    <scope>IDENTIFICATION</scope>
    <source>
        <tissue evidence="3">Leaf</tissue>
    </source>
</reference>
<evidence type="ECO:0000313" key="2">
    <source>
        <dbReference type="Proteomes" id="UP000813463"/>
    </source>
</evidence>
<accession>A0A9R0K8Y4</accession>
<reference evidence="2" key="1">
    <citation type="journal article" date="2021" name="Nat. Commun.">
        <title>Genomic analyses provide insights into spinach domestication and the genetic basis of agronomic traits.</title>
        <authorList>
            <person name="Cai X."/>
            <person name="Sun X."/>
            <person name="Xu C."/>
            <person name="Sun H."/>
            <person name="Wang X."/>
            <person name="Ge C."/>
            <person name="Zhang Z."/>
            <person name="Wang Q."/>
            <person name="Fei Z."/>
            <person name="Jiao C."/>
            <person name="Wang Q."/>
        </authorList>
    </citation>
    <scope>NUCLEOTIDE SEQUENCE [LARGE SCALE GENOMIC DNA]</scope>
    <source>
        <strain evidence="2">cv. Varoflay</strain>
    </source>
</reference>
<feature type="region of interest" description="Disordered" evidence="1">
    <location>
        <begin position="245"/>
        <end position="293"/>
    </location>
</feature>
<dbReference type="GO" id="GO:0007140">
    <property type="term" value="P:male meiotic nuclear division"/>
    <property type="evidence" value="ECO:0007669"/>
    <property type="project" value="InterPro"/>
</dbReference>
<dbReference type="InterPro" id="IPR039933">
    <property type="entry name" value="XRI1"/>
</dbReference>
<dbReference type="PANTHER" id="PTHR33385:SF4">
    <property type="entry name" value="PROTEIN XRI1"/>
    <property type="match status" value="1"/>
</dbReference>
<dbReference type="Proteomes" id="UP000813463">
    <property type="component" value="Chromosome 6"/>
</dbReference>
<gene>
    <name evidence="3" type="primary">LOC110801061</name>
</gene>
<evidence type="ECO:0000313" key="3">
    <source>
        <dbReference type="RefSeq" id="XP_021862073.1"/>
    </source>
</evidence>
<dbReference type="RefSeq" id="XP_021862073.1">
    <property type="nucleotide sequence ID" value="XM_022006381.2"/>
</dbReference>
<proteinExistence type="predicted"/>
<dbReference type="KEGG" id="soe:110801061"/>
<organism evidence="2 3">
    <name type="scientific">Spinacia oleracea</name>
    <name type="common">Spinach</name>
    <dbReference type="NCBI Taxonomy" id="3562"/>
    <lineage>
        <taxon>Eukaryota</taxon>
        <taxon>Viridiplantae</taxon>
        <taxon>Streptophyta</taxon>
        <taxon>Embryophyta</taxon>
        <taxon>Tracheophyta</taxon>
        <taxon>Spermatophyta</taxon>
        <taxon>Magnoliopsida</taxon>
        <taxon>eudicotyledons</taxon>
        <taxon>Gunneridae</taxon>
        <taxon>Pentapetalae</taxon>
        <taxon>Caryophyllales</taxon>
        <taxon>Chenopodiaceae</taxon>
        <taxon>Chenopodioideae</taxon>
        <taxon>Anserineae</taxon>
        <taxon>Spinacia</taxon>
    </lineage>
</organism>
<dbReference type="PANTHER" id="PTHR33385">
    <property type="entry name" value="PROTEIN XRI1"/>
    <property type="match status" value="1"/>
</dbReference>
<protein>
    <submittedName>
        <fullName evidence="3">Protein XRI1 isoform X1</fullName>
    </submittedName>
</protein>
<dbReference type="GeneID" id="110801061"/>
<dbReference type="GO" id="GO:0007143">
    <property type="term" value="P:female meiotic nuclear division"/>
    <property type="evidence" value="ECO:0007669"/>
    <property type="project" value="InterPro"/>
</dbReference>
<dbReference type="OrthoDB" id="1913204at2759"/>
<evidence type="ECO:0000256" key="1">
    <source>
        <dbReference type="SAM" id="MobiDB-lite"/>
    </source>
</evidence>